<dbReference type="SUPFAM" id="SSF53474">
    <property type="entry name" value="alpha/beta-Hydrolases"/>
    <property type="match status" value="1"/>
</dbReference>
<dbReference type="InterPro" id="IPR050300">
    <property type="entry name" value="GDXG_lipolytic_enzyme"/>
</dbReference>
<protein>
    <submittedName>
        <fullName evidence="5">Alpha/beta hydrolase fold 3 domain protein</fullName>
    </submittedName>
</protein>
<comment type="similarity">
    <text evidence="1">Belongs to the 'GDXG' lipolytic enzyme family.</text>
</comment>
<accession>D2DXU6</accession>
<sequence>MQRRAAYQTDHTSLMTARLHLLMALFCALGSLPGFAGDLPTTDIEYGNVDGLPLKLDLYLSQTKAQPLIVYVHGGAWRGGSKSHPPILALQQQGFAIASVDYRLSTEAPFPAQVHDIKAAIRFLRAQASVYGYDASRIGIIGTSAGGHLAALVGVTNESKELEGSVGGHLDQSSTVQCTVSLFGASNLQTILSQSTEQGLKMRVPALQLLLGGQPTEKPDLAKLASPVAHLDPKDPPLLLVHGDADPQMPPEQSVELAKGYAALKLSVQHVVIPGGKHGGPEFFDADRIGLMAGFFQAHLHKP</sequence>
<dbReference type="PANTHER" id="PTHR48081">
    <property type="entry name" value="AB HYDROLASE SUPERFAMILY PROTEIN C4A8.06C"/>
    <property type="match status" value="1"/>
</dbReference>
<dbReference type="Gene3D" id="3.40.50.1820">
    <property type="entry name" value="alpha/beta hydrolase"/>
    <property type="match status" value="1"/>
</dbReference>
<keyword evidence="2 5" id="KW-0378">Hydrolase</keyword>
<dbReference type="InterPro" id="IPR049492">
    <property type="entry name" value="BD-FAE-like_dom"/>
</dbReference>
<dbReference type="EMBL" id="FJ872374">
    <property type="protein sequence ID" value="ACO70919.1"/>
    <property type="molecule type" value="Genomic_DNA"/>
</dbReference>
<dbReference type="InterPro" id="IPR002168">
    <property type="entry name" value="Lipase_GDXG_HIS_AS"/>
</dbReference>
<reference evidence="5" key="1">
    <citation type="journal article" date="2010" name="FEMS Microbiol. Ecol.">
        <title>Phylogenetic and metagenomic analysis of Verrucomicrobia in former agricultural grassland soil.</title>
        <authorList>
            <person name="Kielak A."/>
            <person name="Rodrigues J.L.M."/>
            <person name="Kuramae E.E."/>
            <person name="Chain P.S.G."/>
            <person name="van Veen J.A."/>
            <person name="Kowalchuk G.A."/>
        </authorList>
    </citation>
    <scope>NUCLEOTIDE SEQUENCE</scope>
</reference>
<evidence type="ECO:0000256" key="3">
    <source>
        <dbReference type="SAM" id="SignalP"/>
    </source>
</evidence>
<evidence type="ECO:0000259" key="4">
    <source>
        <dbReference type="Pfam" id="PF20434"/>
    </source>
</evidence>
<dbReference type="GO" id="GO:0016787">
    <property type="term" value="F:hydrolase activity"/>
    <property type="evidence" value="ECO:0007669"/>
    <property type="project" value="UniProtKB-KW"/>
</dbReference>
<name>D2DXU6_9BACT</name>
<dbReference type="Pfam" id="PF20434">
    <property type="entry name" value="BD-FAE"/>
    <property type="match status" value="1"/>
</dbReference>
<proteinExistence type="inferred from homology"/>
<evidence type="ECO:0000313" key="5">
    <source>
        <dbReference type="EMBL" id="ACO70919.1"/>
    </source>
</evidence>
<feature type="signal peptide" evidence="3">
    <location>
        <begin position="1"/>
        <end position="36"/>
    </location>
</feature>
<evidence type="ECO:0000256" key="1">
    <source>
        <dbReference type="ARBA" id="ARBA00010515"/>
    </source>
</evidence>
<dbReference type="PROSITE" id="PS01173">
    <property type="entry name" value="LIPASE_GDXG_HIS"/>
    <property type="match status" value="1"/>
</dbReference>
<evidence type="ECO:0000256" key="2">
    <source>
        <dbReference type="ARBA" id="ARBA00022801"/>
    </source>
</evidence>
<organism evidence="5">
    <name type="scientific">uncultured Verrucomicrobiota bacterium</name>
    <dbReference type="NCBI Taxonomy" id="156588"/>
    <lineage>
        <taxon>Bacteria</taxon>
        <taxon>Pseudomonadati</taxon>
        <taxon>Verrucomicrobiota</taxon>
        <taxon>environmental samples</taxon>
    </lineage>
</organism>
<dbReference type="InterPro" id="IPR029058">
    <property type="entry name" value="AB_hydrolase_fold"/>
</dbReference>
<feature type="domain" description="BD-FAE-like" evidence="4">
    <location>
        <begin position="56"/>
        <end position="259"/>
    </location>
</feature>
<dbReference type="PANTHER" id="PTHR48081:SF13">
    <property type="entry name" value="ALPHA_BETA HYDROLASE"/>
    <property type="match status" value="1"/>
</dbReference>
<dbReference type="AlphaFoldDB" id="D2DXU6"/>
<feature type="chain" id="PRO_5003030095" evidence="3">
    <location>
        <begin position="37"/>
        <end position="303"/>
    </location>
</feature>
<keyword evidence="3" id="KW-0732">Signal</keyword>